<keyword evidence="12" id="KW-1185">Reference proteome</keyword>
<dbReference type="PROSITE" id="PS50262">
    <property type="entry name" value="G_PROTEIN_RECEP_F1_2"/>
    <property type="match status" value="1"/>
</dbReference>
<feature type="region of interest" description="Disordered" evidence="8">
    <location>
        <begin position="267"/>
        <end position="306"/>
    </location>
</feature>
<keyword evidence="2 9" id="KW-0812">Transmembrane</keyword>
<dbReference type="OrthoDB" id="5964776at2759"/>
<organism evidence="11 12">
    <name type="scientific">Diploscapter pachys</name>
    <dbReference type="NCBI Taxonomy" id="2018661"/>
    <lineage>
        <taxon>Eukaryota</taxon>
        <taxon>Metazoa</taxon>
        <taxon>Ecdysozoa</taxon>
        <taxon>Nematoda</taxon>
        <taxon>Chromadorea</taxon>
        <taxon>Rhabditida</taxon>
        <taxon>Rhabditina</taxon>
        <taxon>Rhabditomorpha</taxon>
        <taxon>Rhabditoidea</taxon>
        <taxon>Rhabditidae</taxon>
        <taxon>Diploscapter</taxon>
    </lineage>
</organism>
<dbReference type="Proteomes" id="UP000218231">
    <property type="component" value="Unassembled WGS sequence"/>
</dbReference>
<evidence type="ECO:0000256" key="8">
    <source>
        <dbReference type="SAM" id="MobiDB-lite"/>
    </source>
</evidence>
<feature type="transmembrane region" description="Helical" evidence="9">
    <location>
        <begin position="152"/>
        <end position="174"/>
    </location>
</feature>
<keyword evidence="3 9" id="KW-1133">Transmembrane helix</keyword>
<evidence type="ECO:0000313" key="11">
    <source>
        <dbReference type="EMBL" id="PAV86656.1"/>
    </source>
</evidence>
<feature type="transmembrane region" description="Helical" evidence="9">
    <location>
        <begin position="37"/>
        <end position="58"/>
    </location>
</feature>
<dbReference type="PRINTS" id="PR00237">
    <property type="entry name" value="GPCRRHODOPSN"/>
</dbReference>
<reference evidence="11 12" key="1">
    <citation type="journal article" date="2017" name="Curr. Biol.">
        <title>Genome architecture and evolution of a unichromosomal asexual nematode.</title>
        <authorList>
            <person name="Fradin H."/>
            <person name="Zegar C."/>
            <person name="Gutwein M."/>
            <person name="Lucas J."/>
            <person name="Kovtun M."/>
            <person name="Corcoran D."/>
            <person name="Baugh L.R."/>
            <person name="Kiontke K."/>
            <person name="Gunsalus K."/>
            <person name="Fitch D.H."/>
            <person name="Piano F."/>
        </authorList>
    </citation>
    <scope>NUCLEOTIDE SEQUENCE [LARGE SCALE GENOMIC DNA]</scope>
    <source>
        <strain evidence="11">PF1309</strain>
    </source>
</reference>
<protein>
    <recommendedName>
        <fullName evidence="10">G-protein coupled receptors family 1 profile domain-containing protein</fullName>
    </recommendedName>
</protein>
<comment type="subcellular location">
    <subcellularLocation>
        <location evidence="1">Membrane</location>
        <topology evidence="1">Multi-pass membrane protein</topology>
    </subcellularLocation>
</comment>
<evidence type="ECO:0000256" key="1">
    <source>
        <dbReference type="ARBA" id="ARBA00004141"/>
    </source>
</evidence>
<feature type="transmembrane region" description="Helical" evidence="9">
    <location>
        <begin position="194"/>
        <end position="217"/>
    </location>
</feature>
<keyword evidence="7" id="KW-0807">Transducer</keyword>
<gene>
    <name evidence="11" type="ORF">WR25_11177</name>
</gene>
<evidence type="ECO:0000259" key="10">
    <source>
        <dbReference type="PROSITE" id="PS50262"/>
    </source>
</evidence>
<keyword evidence="6" id="KW-0675">Receptor</keyword>
<dbReference type="EMBL" id="LIAE01006649">
    <property type="protein sequence ID" value="PAV86656.1"/>
    <property type="molecule type" value="Genomic_DNA"/>
</dbReference>
<dbReference type="PANTHER" id="PTHR24243">
    <property type="entry name" value="G-PROTEIN COUPLED RECEPTOR"/>
    <property type="match status" value="1"/>
</dbReference>
<evidence type="ECO:0000256" key="5">
    <source>
        <dbReference type="ARBA" id="ARBA00023136"/>
    </source>
</evidence>
<dbReference type="GO" id="GO:0004930">
    <property type="term" value="F:G protein-coupled receptor activity"/>
    <property type="evidence" value="ECO:0007669"/>
    <property type="project" value="UniProtKB-KW"/>
</dbReference>
<proteinExistence type="predicted"/>
<dbReference type="InterPro" id="IPR017452">
    <property type="entry name" value="GPCR_Rhodpsn_7TM"/>
</dbReference>
<name>A0A2A2LK72_9BILA</name>
<comment type="caution">
    <text evidence="11">The sequence shown here is derived from an EMBL/GenBank/DDBJ whole genome shotgun (WGS) entry which is preliminary data.</text>
</comment>
<dbReference type="GO" id="GO:0005886">
    <property type="term" value="C:plasma membrane"/>
    <property type="evidence" value="ECO:0007669"/>
    <property type="project" value="TreeGrafter"/>
</dbReference>
<dbReference type="PANTHER" id="PTHR24243:SF224">
    <property type="entry name" value="G-PROTEIN COUPLED RECEPTOR 19-RELATED"/>
    <property type="match status" value="1"/>
</dbReference>
<evidence type="ECO:0000256" key="7">
    <source>
        <dbReference type="ARBA" id="ARBA00023224"/>
    </source>
</evidence>
<dbReference type="InterPro" id="IPR000276">
    <property type="entry name" value="GPCR_Rhodpsn"/>
</dbReference>
<dbReference type="Gene3D" id="1.20.1070.10">
    <property type="entry name" value="Rhodopsin 7-helix transmembrane proteins"/>
    <property type="match status" value="1"/>
</dbReference>
<keyword evidence="5 9" id="KW-0472">Membrane</keyword>
<evidence type="ECO:0000256" key="6">
    <source>
        <dbReference type="ARBA" id="ARBA00023170"/>
    </source>
</evidence>
<feature type="domain" description="G-protein coupled receptors family 1 profile" evidence="10">
    <location>
        <begin position="50"/>
        <end position="306"/>
    </location>
</feature>
<dbReference type="Pfam" id="PF00001">
    <property type="entry name" value="7tm_1"/>
    <property type="match status" value="1"/>
</dbReference>
<dbReference type="STRING" id="2018661.A0A2A2LK72"/>
<keyword evidence="4" id="KW-0297">G-protein coupled receptor</keyword>
<accession>A0A2A2LK72</accession>
<evidence type="ECO:0000256" key="3">
    <source>
        <dbReference type="ARBA" id="ARBA00022989"/>
    </source>
</evidence>
<evidence type="ECO:0000313" key="12">
    <source>
        <dbReference type="Proteomes" id="UP000218231"/>
    </source>
</evidence>
<evidence type="ECO:0000256" key="2">
    <source>
        <dbReference type="ARBA" id="ARBA00022692"/>
    </source>
</evidence>
<feature type="transmembrane region" description="Helical" evidence="9">
    <location>
        <begin position="112"/>
        <end position="132"/>
    </location>
</feature>
<dbReference type="SUPFAM" id="SSF81321">
    <property type="entry name" value="Family A G protein-coupled receptor-like"/>
    <property type="match status" value="1"/>
</dbReference>
<feature type="transmembrane region" description="Helical" evidence="9">
    <location>
        <begin position="70"/>
        <end position="92"/>
    </location>
</feature>
<evidence type="ECO:0000256" key="9">
    <source>
        <dbReference type="SAM" id="Phobius"/>
    </source>
</evidence>
<dbReference type="AlphaFoldDB" id="A0A2A2LK72"/>
<evidence type="ECO:0000256" key="4">
    <source>
        <dbReference type="ARBA" id="ARBA00023040"/>
    </source>
</evidence>
<sequence length="306" mass="35102">MSNNTNTTIEEYALQYGNSCMYDPELLDEPYVRYPLISIYIFVFLLCFFGNIFTMLVICTHPQMRTATNFFLANLAAADFLVAIFCILQNMIHIVGFNHASWPLGEALCQMYLLVLHLVPCASVAILVAVSLEKYLAVLHPLTALKVLTHRLRVLVTIAIWLVSLVMNMPHFYTAKHFTINPDKSLHVCMRERLPTWITISFFVWYVFPLCTLAYIYCRIGLLLCRTGSLSNSTRRSSESQSGNGTSWHMVNGRMVAFKRESLLQVPNGSTDRKQQKRRRQKEVEGRRKVRGIIKNEKINGPKSRL</sequence>